<dbReference type="Proteomes" id="UP001276300">
    <property type="component" value="Unassembled WGS sequence"/>
</dbReference>
<dbReference type="AlphaFoldDB" id="A0AAW9C8M1"/>
<name>A0AAW9C8M1_KLUCR</name>
<gene>
    <name evidence="1" type="ORF">QWU01_15365</name>
</gene>
<dbReference type="EMBL" id="JAUEQX010000012">
    <property type="protein sequence ID" value="MDW3778187.1"/>
    <property type="molecule type" value="Genomic_DNA"/>
</dbReference>
<dbReference type="RefSeq" id="WP_318242735.1">
    <property type="nucleotide sequence ID" value="NZ_JAUEQX010000012.1"/>
</dbReference>
<organism evidence="1 2">
    <name type="scientific">Kluyvera cryocrescens</name>
    <name type="common">Kluyvera citrophila</name>
    <dbReference type="NCBI Taxonomy" id="580"/>
    <lineage>
        <taxon>Bacteria</taxon>
        <taxon>Pseudomonadati</taxon>
        <taxon>Pseudomonadota</taxon>
        <taxon>Gammaproteobacteria</taxon>
        <taxon>Enterobacterales</taxon>
        <taxon>Enterobacteriaceae</taxon>
        <taxon>Kluyvera</taxon>
    </lineage>
</organism>
<comment type="caution">
    <text evidence="1">The sequence shown here is derived from an EMBL/GenBank/DDBJ whole genome shotgun (WGS) entry which is preliminary data.</text>
</comment>
<dbReference type="SUPFAM" id="SSF53474">
    <property type="entry name" value="alpha/beta-Hydrolases"/>
    <property type="match status" value="1"/>
</dbReference>
<evidence type="ECO:0000313" key="1">
    <source>
        <dbReference type="EMBL" id="MDW3778187.1"/>
    </source>
</evidence>
<protein>
    <submittedName>
        <fullName evidence="1">Uncharacterized protein</fullName>
    </submittedName>
</protein>
<accession>A0AAW9C8M1</accession>
<reference evidence="1" key="1">
    <citation type="journal article" date="2023" name="J Glob Antimicrob Resist">
        <title>Emergence of NDM-1 and KPC-3 carbapenemases in Kluyvera cryocrescens: Investigating genetic heterogeneity and acquisition routes of blaNDM-1 in Enterobacterales species in Portugal.</title>
        <authorList>
            <person name="Loiodice M."/>
            <person name="Ribeiro M."/>
            <person name="Peixe L."/>
            <person name="Novais A."/>
        </authorList>
    </citation>
    <scope>NUCLEOTIDE SEQUENCE</scope>
    <source>
        <strain evidence="1">K629</strain>
    </source>
</reference>
<sequence>MSLYANIKFDSSVNSIKSILVINDIKVPISGRKEKWFTNLPINRGDKVELVGNTDHVSLEVLPYKIFHPDQIIFDRKYGIKEFIHDGESIFYSMSGNVTNPRKCLITFPGVSNFDNVNYRLSAMTSLQSRLHDVLILAFQDKESVYGNYMYETENGTRIKSIATILISKVISEYGLSPVDLIFYGNSKGASIAIDYISEFPESIYFLDIPQLDLYNYAPQNPLMRYSLGEKARNYYNHLESLPNLINKNVTYSFAENDFDASRGMPMKSFSGVNVVMLKDMPHSGSAMELVKRQFSKVIQNVLDRSAVYKKNIDMRFAFVNGKLCASRLLGAFKEELMVSKVYAEIEFYNSDSSYSVSLNNKFDKVLCIYWKNGFDVLKHISVGFYNMRLHVYFDFNEYVYPLNQYMQVNYSDVTINTVDTVQK</sequence>
<dbReference type="InterPro" id="IPR029058">
    <property type="entry name" value="AB_hydrolase_fold"/>
</dbReference>
<proteinExistence type="predicted"/>
<evidence type="ECO:0000313" key="2">
    <source>
        <dbReference type="Proteomes" id="UP001276300"/>
    </source>
</evidence>